<gene>
    <name evidence="2" type="ORF">KDL01_09495</name>
</gene>
<dbReference type="AlphaFoldDB" id="A0A941EQY6"/>
<dbReference type="RefSeq" id="WP_212528018.1">
    <property type="nucleotide sequence ID" value="NZ_JAGSOG010000031.1"/>
</dbReference>
<dbReference type="Proteomes" id="UP000675781">
    <property type="component" value="Unassembled WGS sequence"/>
</dbReference>
<organism evidence="2 3">
    <name type="scientific">Actinospica durhamensis</name>
    <dbReference type="NCBI Taxonomy" id="1508375"/>
    <lineage>
        <taxon>Bacteria</taxon>
        <taxon>Bacillati</taxon>
        <taxon>Actinomycetota</taxon>
        <taxon>Actinomycetes</taxon>
        <taxon>Catenulisporales</taxon>
        <taxon>Actinospicaceae</taxon>
        <taxon>Actinospica</taxon>
    </lineage>
</organism>
<keyword evidence="3" id="KW-1185">Reference proteome</keyword>
<feature type="region of interest" description="Disordered" evidence="1">
    <location>
        <begin position="177"/>
        <end position="206"/>
    </location>
</feature>
<proteinExistence type="predicted"/>
<evidence type="ECO:0000256" key="1">
    <source>
        <dbReference type="SAM" id="MobiDB-lite"/>
    </source>
</evidence>
<comment type="caution">
    <text evidence="2">The sequence shown here is derived from an EMBL/GenBank/DDBJ whole genome shotgun (WGS) entry which is preliminary data.</text>
</comment>
<evidence type="ECO:0000313" key="3">
    <source>
        <dbReference type="Proteomes" id="UP000675781"/>
    </source>
</evidence>
<protein>
    <submittedName>
        <fullName evidence="2">Uncharacterized protein</fullName>
    </submittedName>
</protein>
<feature type="region of interest" description="Disordered" evidence="1">
    <location>
        <begin position="95"/>
        <end position="123"/>
    </location>
</feature>
<evidence type="ECO:0000313" key="2">
    <source>
        <dbReference type="EMBL" id="MBR7833499.1"/>
    </source>
</evidence>
<feature type="compositionally biased region" description="Low complexity" evidence="1">
    <location>
        <begin position="104"/>
        <end position="115"/>
    </location>
</feature>
<feature type="compositionally biased region" description="Low complexity" evidence="1">
    <location>
        <begin position="183"/>
        <end position="206"/>
    </location>
</feature>
<accession>A0A941EQY6</accession>
<sequence>MTETTARATAAVPADPYAAMAAPIRAAFTAAMAPYTNGEAAAPAGLTGILMEAVTAAEPTAELIGMLCQLLTTAAPDADTLSIMHRAMGAALGLGTGPGRSPLRTGGATAPRPTTGGTGVGTRPGSIGARILEVLAAHPGAQLTVTELARELGNGTGATGAAITGLLNRGELVMTGEHPRRYTTSAPAQATDTAPADSAADAPDAA</sequence>
<name>A0A941EQY6_9ACTN</name>
<dbReference type="EMBL" id="JAGSOG010000031">
    <property type="protein sequence ID" value="MBR7833499.1"/>
    <property type="molecule type" value="Genomic_DNA"/>
</dbReference>
<reference evidence="2" key="1">
    <citation type="submission" date="2021-04" db="EMBL/GenBank/DDBJ databases">
        <title>Genome based classification of Actinospica acidithermotolerans sp. nov., an actinobacterium isolated from an Indonesian hot spring.</title>
        <authorList>
            <person name="Kusuma A.B."/>
            <person name="Putra K.E."/>
            <person name="Nafisah S."/>
            <person name="Loh J."/>
            <person name="Nouioui I."/>
            <person name="Goodfellow M."/>
        </authorList>
    </citation>
    <scope>NUCLEOTIDE SEQUENCE</scope>
    <source>
        <strain evidence="2">CSCA 57</strain>
    </source>
</reference>